<evidence type="ECO:0000256" key="10">
    <source>
        <dbReference type="SAM" id="MobiDB-lite"/>
    </source>
</evidence>
<evidence type="ECO:0000259" key="11">
    <source>
        <dbReference type="SMART" id="SM00968"/>
    </source>
</evidence>
<keyword evidence="5 9" id="KW-0175">Coiled coil</keyword>
<keyword evidence="4" id="KW-0067">ATP-binding</keyword>
<feature type="domain" description="SMC hinge" evidence="11">
    <location>
        <begin position="602"/>
        <end position="718"/>
    </location>
</feature>
<evidence type="ECO:0000256" key="9">
    <source>
        <dbReference type="SAM" id="Coils"/>
    </source>
</evidence>
<feature type="region of interest" description="Disordered" evidence="10">
    <location>
        <begin position="1"/>
        <end position="35"/>
    </location>
</feature>
<dbReference type="Gene3D" id="3.40.50.300">
    <property type="entry name" value="P-loop containing nucleotide triphosphate hydrolases"/>
    <property type="match status" value="2"/>
</dbReference>
<dbReference type="Pfam" id="PF02463">
    <property type="entry name" value="SMC_N"/>
    <property type="match status" value="1"/>
</dbReference>
<dbReference type="Gene3D" id="1.20.1060.20">
    <property type="match status" value="1"/>
</dbReference>
<dbReference type="Gene3D" id="3.30.70.1620">
    <property type="match status" value="1"/>
</dbReference>
<keyword evidence="13" id="KW-1185">Reference proteome</keyword>
<dbReference type="Proteomes" id="UP001164746">
    <property type="component" value="Chromosome 15"/>
</dbReference>
<keyword evidence="3" id="KW-0547">Nucleotide-binding</keyword>
<comment type="subcellular location">
    <subcellularLocation>
        <location evidence="1 8">Nucleus</location>
    </subcellularLocation>
</comment>
<keyword evidence="6" id="KW-0226">DNA condensation</keyword>
<comment type="similarity">
    <text evidence="2">Belongs to the SMC family. SMC4 subfamily.</text>
</comment>
<evidence type="ECO:0000256" key="1">
    <source>
        <dbReference type="ARBA" id="ARBA00004123"/>
    </source>
</evidence>
<organism evidence="12 13">
    <name type="scientific">Mya arenaria</name>
    <name type="common">Soft-shell clam</name>
    <dbReference type="NCBI Taxonomy" id="6604"/>
    <lineage>
        <taxon>Eukaryota</taxon>
        <taxon>Metazoa</taxon>
        <taxon>Spiralia</taxon>
        <taxon>Lophotrochozoa</taxon>
        <taxon>Mollusca</taxon>
        <taxon>Bivalvia</taxon>
        <taxon>Autobranchia</taxon>
        <taxon>Heteroconchia</taxon>
        <taxon>Euheterodonta</taxon>
        <taxon>Imparidentia</taxon>
        <taxon>Neoheterodontei</taxon>
        <taxon>Myida</taxon>
        <taxon>Myoidea</taxon>
        <taxon>Myidae</taxon>
        <taxon>Mya</taxon>
    </lineage>
</organism>
<dbReference type="InterPro" id="IPR003395">
    <property type="entry name" value="RecF/RecN/SMC_N"/>
</dbReference>
<evidence type="ECO:0000313" key="12">
    <source>
        <dbReference type="EMBL" id="WAR28644.1"/>
    </source>
</evidence>
<feature type="region of interest" description="Disordered" evidence="10">
    <location>
        <begin position="523"/>
        <end position="547"/>
    </location>
</feature>
<dbReference type="InterPro" id="IPR036277">
    <property type="entry name" value="SMC_hinge_sf"/>
</dbReference>
<protein>
    <recommendedName>
        <fullName evidence="8">Structural maintenance of chromosomes protein</fullName>
    </recommendedName>
</protein>
<keyword evidence="7 8" id="KW-0539">Nucleus</keyword>
<dbReference type="EMBL" id="CP111026">
    <property type="protein sequence ID" value="WAR28644.1"/>
    <property type="molecule type" value="Genomic_DNA"/>
</dbReference>
<evidence type="ECO:0000256" key="6">
    <source>
        <dbReference type="ARBA" id="ARBA00023067"/>
    </source>
</evidence>
<evidence type="ECO:0000256" key="8">
    <source>
        <dbReference type="PIRNR" id="PIRNR005719"/>
    </source>
</evidence>
<dbReference type="Gene3D" id="1.10.287.1490">
    <property type="match status" value="1"/>
</dbReference>
<feature type="coiled-coil region" evidence="9">
    <location>
        <begin position="772"/>
        <end position="1027"/>
    </location>
</feature>
<dbReference type="SUPFAM" id="SSF75553">
    <property type="entry name" value="Smc hinge domain"/>
    <property type="match status" value="1"/>
</dbReference>
<dbReference type="InterPro" id="IPR024704">
    <property type="entry name" value="SMC"/>
</dbReference>
<dbReference type="SUPFAM" id="SSF52540">
    <property type="entry name" value="P-loop containing nucleoside triphosphate hydrolases"/>
    <property type="match status" value="1"/>
</dbReference>
<dbReference type="SMART" id="SM00968">
    <property type="entry name" value="SMC_hinge"/>
    <property type="match status" value="1"/>
</dbReference>
<dbReference type="Pfam" id="PF06470">
    <property type="entry name" value="SMC_hinge"/>
    <property type="match status" value="1"/>
</dbReference>
<feature type="compositionally biased region" description="Basic residues" evidence="10">
    <location>
        <begin position="1"/>
        <end position="11"/>
    </location>
</feature>
<name>A0ABY7G5L1_MYAAR</name>
<sequence length="1282" mass="145959">MPSKKKVRASPKSKETPMDVEEDNENIPHIDQPQVSIGSRGFNPEDYGEIDVPAAPEGVASYDINGPRLMISKIVNENFKSYAGVKELGPFHKSFTSIVGPNGSGKSNVIDSMLFVFGYRASKVRLKKLSGLIHNSENHLNIGGCTVTVFFQKIIDNGIGEDDFTVVPNTAFNVSRTAFKDNTSHYSINGKRSTYKEVATLLRASGIDLDHNRFLILQGEVEQIAMMKPKGQTEHDDGMLEFLEDIIGSNRFKEPIEVLAKRVESLNELRGEKMNRVKAVEKDKDDLEDAKNEAVEFLTIENDIVKLKHKLYQKYISSCQSNEEKFKAEFDKVNAGMEEFNEKMKEITTQKEQKSKKQKKIMKAHDDLTKKCEEDKERFSEFEKTDVKMREDLKHSKAKGKKLEKSVEQEKKKIVELEEVPAQAQKSIDDLEKKRSRLEKEKEKEELKLKEVMDSLKTETQGLQVEKDKKEEELLGLQKSVNEKKSRLEVAQSELDLYLHNQTQETNKLNDLTKKLERTKDTLKERSKEVSELEKRLPGLENSVEKSQQDLEAAGKREGEIAEEVQVIRRKVEEARSSMETNKSRGKVLDFIMNLKKAGTLPGVCGRLGDLGAIDEMYDVAISTACGTLDNIVVENMETGQKCVEFLKKNNVGLATFLSLDKMDRWTQLANKKINTPQNVPRLFDLVRMKDNKYKNAFYFALRDTLVAKDLEQATKIAYGAQRFRVVTLTGQLIDTSGTMTGGGRQVFKGRMGSSVATDVDTKDLANNETKLKKLMTEGQQCRGNKEKLEDQIKQNKKDVTHVQHSVQKINNEIRALKEQVTTLDGQIVDQKERVKAAAPDEKELKQLEKTVAEYKKDYQKVADVANKLEAEVQELHNQIMDIGGSKMNAAQSRVNSIQSQIDQVEGQITKATVGVKTSERNLKKAQDKVESLLVEIEENKENVKQLEESLTKLEEEATQVMEAYQESQDTMKAAETALTEVNRDLAKLEDEENEIQKEVIDVKAELDKFQNHIKENQAKIKHWKKEMSHLALTPIDRQEPEELPEITAEEIESLNKEETSYQITILEEKLTQMKPNMAAIAEYRKKEELYLQRVAELDQITEFRDKQRTYHEDLRKQRLDEFMAGFNVITYKLKEMYQMITLGGDAELELVDSLDPFSEGIVFSVRPPKKSWKNISNLSGGEKTLSSLALVFALHHYKPTPLYVMDEIDAALDFKNVSIVANYIKERTKNAQFIIISLRNNMFELADRLVGIYKTDNCTKSVTINPNKLSIPLKEVDGNVA</sequence>
<proteinExistence type="inferred from homology"/>
<evidence type="ECO:0000256" key="2">
    <source>
        <dbReference type="ARBA" id="ARBA00006005"/>
    </source>
</evidence>
<dbReference type="PANTHER" id="PTHR18937:SF172">
    <property type="entry name" value="STRUCTURAL MAINTENANCE OF CHROMOSOMES PROTEIN"/>
    <property type="match status" value="1"/>
</dbReference>
<accession>A0ABY7G5L1</accession>
<evidence type="ECO:0000256" key="4">
    <source>
        <dbReference type="ARBA" id="ARBA00022840"/>
    </source>
</evidence>
<dbReference type="InterPro" id="IPR010935">
    <property type="entry name" value="SMC_hinge"/>
</dbReference>
<dbReference type="PANTHER" id="PTHR18937">
    <property type="entry name" value="STRUCTURAL MAINTENANCE OF CHROMOSOMES SMC FAMILY MEMBER"/>
    <property type="match status" value="1"/>
</dbReference>
<evidence type="ECO:0000313" key="13">
    <source>
        <dbReference type="Proteomes" id="UP001164746"/>
    </source>
</evidence>
<evidence type="ECO:0000256" key="5">
    <source>
        <dbReference type="ARBA" id="ARBA00023054"/>
    </source>
</evidence>
<gene>
    <name evidence="12" type="ORF">MAR_014348</name>
</gene>
<evidence type="ECO:0000256" key="7">
    <source>
        <dbReference type="ARBA" id="ARBA00023242"/>
    </source>
</evidence>
<reference evidence="12" key="1">
    <citation type="submission" date="2022-11" db="EMBL/GenBank/DDBJ databases">
        <title>Centuries of genome instability and evolution in soft-shell clam transmissible cancer (bioRxiv).</title>
        <authorList>
            <person name="Hart S.F.M."/>
            <person name="Yonemitsu M.A."/>
            <person name="Giersch R.M."/>
            <person name="Beal B.F."/>
            <person name="Arriagada G."/>
            <person name="Davis B.W."/>
            <person name="Ostrander E.A."/>
            <person name="Goff S.P."/>
            <person name="Metzger M.J."/>
        </authorList>
    </citation>
    <scope>NUCLEOTIDE SEQUENCE</scope>
    <source>
        <strain evidence="12">MELC-2E11</strain>
        <tissue evidence="12">Siphon/mantle</tissue>
    </source>
</reference>
<evidence type="ECO:0000256" key="3">
    <source>
        <dbReference type="ARBA" id="ARBA00022741"/>
    </source>
</evidence>
<dbReference type="InterPro" id="IPR027417">
    <property type="entry name" value="P-loop_NTPase"/>
</dbReference>
<dbReference type="Gene3D" id="1.20.5.170">
    <property type="match status" value="1"/>
</dbReference>
<dbReference type="PIRSF" id="PIRSF005719">
    <property type="entry name" value="SMC"/>
    <property type="match status" value="1"/>
</dbReference>